<proteinExistence type="predicted"/>
<dbReference type="CDD" id="cd11614">
    <property type="entry name" value="SAF_CpaB_FlgA_like"/>
    <property type="match status" value="1"/>
</dbReference>
<dbReference type="RefSeq" id="WP_118599136.1">
    <property type="nucleotide sequence ID" value="NZ_QSHO01000020.1"/>
</dbReference>
<feature type="transmembrane region" description="Helical" evidence="1">
    <location>
        <begin position="21"/>
        <end position="38"/>
    </location>
</feature>
<dbReference type="EMBL" id="QSHO01000020">
    <property type="protein sequence ID" value="RHC13537.1"/>
    <property type="molecule type" value="Genomic_DNA"/>
</dbReference>
<reference evidence="2 3" key="1">
    <citation type="submission" date="2018-08" db="EMBL/GenBank/DDBJ databases">
        <title>A genome reference for cultivated species of the human gut microbiota.</title>
        <authorList>
            <person name="Zou Y."/>
            <person name="Xue W."/>
            <person name="Luo G."/>
        </authorList>
    </citation>
    <scope>NUCLEOTIDE SEQUENCE [LARGE SCALE GENOMIC DNA]</scope>
    <source>
        <strain evidence="2 3">AM37-1AC</strain>
    </source>
</reference>
<protein>
    <recommendedName>
        <fullName evidence="4">Flp pilus assembly protein CpaB</fullName>
    </recommendedName>
</protein>
<comment type="caution">
    <text evidence="2">The sequence shown here is derived from an EMBL/GenBank/DDBJ whole genome shotgun (WGS) entry which is preliminary data.</text>
</comment>
<sequence length="236" mass="25982">MFGRKEDTKQRKKTEKGKYKILISAILACAVTVGLIKYQEQALSKYETVGVVCVKPSVKSLKEGTVINEETVKKYFSVEQRQKNTVSSNALMDMEKLIGKRTSIELCANDVITTAQFSDINEKLHEISDPVETSINATDLSQLVGGILREGDTIDISVIGDEGQLVYELRDVYVTKAFDSSGQIIDENLNEAGDGTTSNENAMIINVIIEKSDEALLDQQLSNGVVRIAKTNNVVK</sequence>
<keyword evidence="1" id="KW-0812">Transmembrane</keyword>
<keyword evidence="1" id="KW-1133">Transmembrane helix</keyword>
<gene>
    <name evidence="2" type="ORF">DW856_17240</name>
</gene>
<dbReference type="Proteomes" id="UP000283513">
    <property type="component" value="Unassembled WGS sequence"/>
</dbReference>
<dbReference type="AlphaFoldDB" id="A0A413YWX7"/>
<accession>A0A413YWX7</accession>
<keyword evidence="1" id="KW-0472">Membrane</keyword>
<organism evidence="2 3">
    <name type="scientific">Roseburia intestinalis</name>
    <dbReference type="NCBI Taxonomy" id="166486"/>
    <lineage>
        <taxon>Bacteria</taxon>
        <taxon>Bacillati</taxon>
        <taxon>Bacillota</taxon>
        <taxon>Clostridia</taxon>
        <taxon>Lachnospirales</taxon>
        <taxon>Lachnospiraceae</taxon>
        <taxon>Roseburia</taxon>
    </lineage>
</organism>
<evidence type="ECO:0000256" key="1">
    <source>
        <dbReference type="SAM" id="Phobius"/>
    </source>
</evidence>
<evidence type="ECO:0000313" key="3">
    <source>
        <dbReference type="Proteomes" id="UP000283513"/>
    </source>
</evidence>
<name>A0A413YWX7_9FIRM</name>
<evidence type="ECO:0008006" key="4">
    <source>
        <dbReference type="Google" id="ProtNLM"/>
    </source>
</evidence>
<evidence type="ECO:0000313" key="2">
    <source>
        <dbReference type="EMBL" id="RHC13537.1"/>
    </source>
</evidence>